<dbReference type="OrthoDB" id="10333057at2759"/>
<keyword evidence="2" id="KW-1185">Reference proteome</keyword>
<sequence length="300" mass="34140">MAFIHQTPSFGTDTEPEKVTLFDALELIRISGEPYIHVPNKQIPNHGDLLDFYYALLKHLKPWLKKIYITKNGMTAVFTRGHRLDGRDGNQAAKSGAATLQAFWRQELWGKGKGTLIVGKIEMEVKTNPRPAGLNRDEYDTEEPCHGMHPHCEILPSNTTETQTLTCDYPHMLITPVSRRVFVLHDLTTLWKYLGTFCSPLYIKLSPSQILIAFPKTRTTTRTRPFTDRKLHFKEINGVKSSYVTDTYVEETTEYGYGDAQLKLCRKHLFKAVDESLVEGGMPVEFLPASVRSYATIFKA</sequence>
<reference evidence="1" key="1">
    <citation type="submission" date="2021-07" db="EMBL/GenBank/DDBJ databases">
        <authorList>
            <person name="Durling M."/>
        </authorList>
    </citation>
    <scope>NUCLEOTIDE SEQUENCE</scope>
</reference>
<name>A0A9N9KUL0_9HELO</name>
<accession>A0A9N9KUL0</accession>
<dbReference type="AlphaFoldDB" id="A0A9N9KUL0"/>
<comment type="caution">
    <text evidence="1">The sequence shown here is derived from an EMBL/GenBank/DDBJ whole genome shotgun (WGS) entry which is preliminary data.</text>
</comment>
<gene>
    <name evidence="1" type="ORF">HYFRA_00003363</name>
</gene>
<protein>
    <submittedName>
        <fullName evidence="1">Uncharacterized protein</fullName>
    </submittedName>
</protein>
<evidence type="ECO:0000313" key="1">
    <source>
        <dbReference type="EMBL" id="CAG8953163.1"/>
    </source>
</evidence>
<dbReference type="Proteomes" id="UP000696280">
    <property type="component" value="Unassembled WGS sequence"/>
</dbReference>
<proteinExistence type="predicted"/>
<evidence type="ECO:0000313" key="2">
    <source>
        <dbReference type="Proteomes" id="UP000696280"/>
    </source>
</evidence>
<organism evidence="1 2">
    <name type="scientific">Hymenoscyphus fraxineus</name>
    <dbReference type="NCBI Taxonomy" id="746836"/>
    <lineage>
        <taxon>Eukaryota</taxon>
        <taxon>Fungi</taxon>
        <taxon>Dikarya</taxon>
        <taxon>Ascomycota</taxon>
        <taxon>Pezizomycotina</taxon>
        <taxon>Leotiomycetes</taxon>
        <taxon>Helotiales</taxon>
        <taxon>Helotiaceae</taxon>
        <taxon>Hymenoscyphus</taxon>
    </lineage>
</organism>
<dbReference type="EMBL" id="CAJVRL010000049">
    <property type="protein sequence ID" value="CAG8953163.1"/>
    <property type="molecule type" value="Genomic_DNA"/>
</dbReference>